<dbReference type="GO" id="GO:0030170">
    <property type="term" value="F:pyridoxal phosphate binding"/>
    <property type="evidence" value="ECO:0007669"/>
    <property type="project" value="InterPro"/>
</dbReference>
<gene>
    <name evidence="4" type="ORF">P409_29855</name>
</gene>
<dbReference type="SUPFAM" id="SSF53383">
    <property type="entry name" value="PLP-dependent transferases"/>
    <property type="match status" value="1"/>
</dbReference>
<sequence length="429" mass="46644">MSERYAASEAMLDRARRTIPLGAQTFSKSITQYPLGVSPYFAARGQGSRLWDVDGNEYVDFINSLASVTLGYNDPDVTAAVKAQVGDGTIFSLSSPLEAEVAERLVAIVPSAEMVRFGKNGSDATAGAVRVARAYTGRDHVLVSGYHGWQDWYIGATARNRGVPESTRALTHSFPYNDLAALDRLLDEHAGQVAAIVMEPMNVAFPAEGYLEGVRERATKHGAVLVFDETITGFRVANGGAQELFGVTPDLTTLGKGVANGYPLSAVCGRRELMMEMEEIFFSFTMGGETLSLAAARATLDKVVREPVVRHMATLGTALRDGTAALVERHRLGEVLSLSGHPSWTFLLIKDQPDASAFEIKTLWLQEIFARGLLSLGSHNMSYAHSQADVDRVLTIYDEVFALLSAAIGQKRVRAELRCEPLVPLFKVR</sequence>
<name>A0A0A0CYU5_9PROT</name>
<accession>A0A0A0CYU5</accession>
<keyword evidence="4" id="KW-0032">Aminotransferase</keyword>
<comment type="cofactor">
    <cofactor evidence="1">
        <name>pyridoxal 5'-phosphate</name>
        <dbReference type="ChEBI" id="CHEBI:597326"/>
    </cofactor>
</comment>
<dbReference type="InterPro" id="IPR015421">
    <property type="entry name" value="PyrdxlP-dep_Trfase_major"/>
</dbReference>
<dbReference type="RefSeq" id="WP_034846987.1">
    <property type="nucleotide sequence ID" value="NZ_JANX01000633.1"/>
</dbReference>
<evidence type="ECO:0000256" key="3">
    <source>
        <dbReference type="RuleBase" id="RU003560"/>
    </source>
</evidence>
<protein>
    <submittedName>
        <fullName evidence="4">Aminotransferase class III</fullName>
    </submittedName>
</protein>
<evidence type="ECO:0000256" key="2">
    <source>
        <dbReference type="ARBA" id="ARBA00022898"/>
    </source>
</evidence>
<evidence type="ECO:0000313" key="4">
    <source>
        <dbReference type="EMBL" id="KGM30985.1"/>
    </source>
</evidence>
<dbReference type="InterPro" id="IPR015422">
    <property type="entry name" value="PyrdxlP-dep_Trfase_small"/>
</dbReference>
<dbReference type="Proteomes" id="UP000029995">
    <property type="component" value="Unassembled WGS sequence"/>
</dbReference>
<dbReference type="GO" id="GO:0008483">
    <property type="term" value="F:transaminase activity"/>
    <property type="evidence" value="ECO:0007669"/>
    <property type="project" value="UniProtKB-KW"/>
</dbReference>
<dbReference type="EMBL" id="JANX01000633">
    <property type="protein sequence ID" value="KGM30985.1"/>
    <property type="molecule type" value="Genomic_DNA"/>
</dbReference>
<dbReference type="AlphaFoldDB" id="A0A0A0CYU5"/>
<comment type="similarity">
    <text evidence="3">Belongs to the class-III pyridoxal-phosphate-dependent aminotransferase family.</text>
</comment>
<dbReference type="OrthoDB" id="9801052at2"/>
<dbReference type="InterPro" id="IPR015424">
    <property type="entry name" value="PyrdxlP-dep_Trfase"/>
</dbReference>
<reference evidence="4 5" key="1">
    <citation type="submission" date="2014-01" db="EMBL/GenBank/DDBJ databases">
        <title>Genome sequence determination for a cystic fibrosis isolate, Inquilinus limosus.</title>
        <authorList>
            <person name="Pino M."/>
            <person name="Di Conza J."/>
            <person name="Gutkind G."/>
        </authorList>
    </citation>
    <scope>NUCLEOTIDE SEQUENCE [LARGE SCALE GENOMIC DNA]</scope>
    <source>
        <strain evidence="4 5">MP06</strain>
    </source>
</reference>
<evidence type="ECO:0000313" key="5">
    <source>
        <dbReference type="Proteomes" id="UP000029995"/>
    </source>
</evidence>
<comment type="caution">
    <text evidence="4">The sequence shown here is derived from an EMBL/GenBank/DDBJ whole genome shotgun (WGS) entry which is preliminary data.</text>
</comment>
<dbReference type="Gene3D" id="3.40.640.10">
    <property type="entry name" value="Type I PLP-dependent aspartate aminotransferase-like (Major domain)"/>
    <property type="match status" value="1"/>
</dbReference>
<keyword evidence="4" id="KW-0808">Transferase</keyword>
<proteinExistence type="inferred from homology"/>
<dbReference type="Pfam" id="PF00202">
    <property type="entry name" value="Aminotran_3"/>
    <property type="match status" value="1"/>
</dbReference>
<dbReference type="PANTHER" id="PTHR43713">
    <property type="entry name" value="GLUTAMATE-1-SEMIALDEHYDE 2,1-AMINOMUTASE"/>
    <property type="match status" value="1"/>
</dbReference>
<dbReference type="CDD" id="cd00610">
    <property type="entry name" value="OAT_like"/>
    <property type="match status" value="1"/>
</dbReference>
<dbReference type="Gene3D" id="3.90.1150.10">
    <property type="entry name" value="Aspartate Aminotransferase, domain 1"/>
    <property type="match status" value="1"/>
</dbReference>
<dbReference type="PANTHER" id="PTHR43713:SF3">
    <property type="entry name" value="GLUTAMATE-1-SEMIALDEHYDE 2,1-AMINOMUTASE 1, CHLOROPLASTIC-RELATED"/>
    <property type="match status" value="1"/>
</dbReference>
<keyword evidence="2 3" id="KW-0663">Pyridoxal phosphate</keyword>
<evidence type="ECO:0000256" key="1">
    <source>
        <dbReference type="ARBA" id="ARBA00001933"/>
    </source>
</evidence>
<organism evidence="4 5">
    <name type="scientific">Inquilinus limosus MP06</name>
    <dbReference type="NCBI Taxonomy" id="1398085"/>
    <lineage>
        <taxon>Bacteria</taxon>
        <taxon>Pseudomonadati</taxon>
        <taxon>Pseudomonadota</taxon>
        <taxon>Alphaproteobacteria</taxon>
        <taxon>Rhodospirillales</taxon>
        <taxon>Rhodospirillaceae</taxon>
        <taxon>Inquilinus</taxon>
    </lineage>
</organism>
<dbReference type="InterPro" id="IPR005814">
    <property type="entry name" value="Aminotrans_3"/>
</dbReference>